<dbReference type="InterPro" id="IPR013694">
    <property type="entry name" value="VIT"/>
</dbReference>
<dbReference type="NCBIfam" id="TIGR03788">
    <property type="entry name" value="marine_srt_targ"/>
    <property type="match status" value="1"/>
</dbReference>
<dbReference type="CDD" id="cd01461">
    <property type="entry name" value="vWA_interalpha_trypsin_inhibitor"/>
    <property type="match status" value="1"/>
</dbReference>
<sequence length="792" mass="84483">MAGTTVPTHVSLRLEAVTYVLRALAIIATFIVAALAQSGSLSIAALAQDTAQEASTKPAAPRLATVRPGDMTSGALLFETQTPGSYVQAPLVATDVDLDITGIIARGTVTQRFFNPTDGWVEGIYVFPLPDDAAVDTLRMQIGDRFIEGKVKEKQEARQIYEDAKEQGIKASLVEQERPNLFTNSVANIGPGEMVVVQIAYQQTVTVDQGEYAIRFPMVVAPRYMPQPSVHMVDFATGPNGETTGFAAISDPVPDRNRISPPVLNPETDGKSNPVTLSVSLAAGFALGDVTSHHHEVTLEKDKTSAKLTLDAPNGQVPADRDFELTWRAKDGAAPGAALFIETAEDASGNETPYLLLMLTPPTGTALPDAGPREVIFIIDNSGSMSGPSMDQAKKSLLMALDRLDTDDTFNVIRFDDTYDMVFPSAQRADRENLDIARAFVSALEADGGTEMLAPLEAALADANPGDTQRLRQVVFLTDGAIGNEVQLFETISQRLGRSRLFTVGIGSAPNSFFMTRAAEVGRGAFTHIGTAEQITSRMAQLFEKLETPVITGLEMDWPARLLNEAWPNPLPDLYKGEPIVLTARLARLPEPGDMLELGGTMAAAQGTTPWLVRLPLARAQEGDGIAKLWARRKIASLEGFRYAGGDWDTTDKELLATALDHHLVSRLTSLVAVDVTPSRPTGEDLASAEVPLNLPDGWNFEKVFGPDTTVIQTRASVTPDAAPGASQAASPWQVLKVAAAPPAPAAAKAGVPLPAGSTPAPLLFLIGAALIGLGILLLVLIRRDEKTGRPA</sequence>
<comment type="caution">
    <text evidence="4">The sequence shown here is derived from an EMBL/GenBank/DDBJ whole genome shotgun (WGS) entry which is preliminary data.</text>
</comment>
<dbReference type="PROSITE" id="PS50234">
    <property type="entry name" value="VWFA"/>
    <property type="match status" value="1"/>
</dbReference>
<dbReference type="Pfam" id="PF13768">
    <property type="entry name" value="VWA_3"/>
    <property type="match status" value="1"/>
</dbReference>
<dbReference type="GeneID" id="300653950"/>
<protein>
    <submittedName>
        <fullName evidence="4">Marine proteobacterial sortase target protein</fullName>
    </submittedName>
</protein>
<keyword evidence="1" id="KW-0472">Membrane</keyword>
<dbReference type="InterPro" id="IPR002035">
    <property type="entry name" value="VWF_A"/>
</dbReference>
<keyword evidence="1" id="KW-1133">Transmembrane helix</keyword>
<dbReference type="OrthoDB" id="9784383at2"/>
<evidence type="ECO:0000256" key="1">
    <source>
        <dbReference type="SAM" id="Phobius"/>
    </source>
</evidence>
<reference evidence="4 5" key="1">
    <citation type="journal article" date="2016" name="Int. J. Syst. Evol. Microbiol.">
        <title>Pyruvatibacter mobilis gen. nov., sp. nov., a marine bacterium from the culture broth of Picochlorum sp. 122.</title>
        <authorList>
            <person name="Wang G."/>
            <person name="Tang M."/>
            <person name="Wu H."/>
            <person name="Dai S."/>
            <person name="Li T."/>
            <person name="Chen C."/>
            <person name="He H."/>
            <person name="Fan J."/>
            <person name="Xiang W."/>
            <person name="Li X."/>
        </authorList>
    </citation>
    <scope>NUCLEOTIDE SEQUENCE [LARGE SCALE GENOMIC DNA]</scope>
    <source>
        <strain evidence="4 5">GYP-11</strain>
    </source>
</reference>
<evidence type="ECO:0000259" key="2">
    <source>
        <dbReference type="PROSITE" id="PS50234"/>
    </source>
</evidence>
<dbReference type="SMART" id="SM00327">
    <property type="entry name" value="VWA"/>
    <property type="match status" value="1"/>
</dbReference>
<dbReference type="Pfam" id="PF08487">
    <property type="entry name" value="VIT"/>
    <property type="match status" value="1"/>
</dbReference>
<dbReference type="PANTHER" id="PTHR45737">
    <property type="entry name" value="VON WILLEBRAND FACTOR A DOMAIN-CONTAINING PROTEIN 5A"/>
    <property type="match status" value="1"/>
</dbReference>
<evidence type="ECO:0000259" key="3">
    <source>
        <dbReference type="PROSITE" id="PS51468"/>
    </source>
</evidence>
<feature type="domain" description="VWFA" evidence="2">
    <location>
        <begin position="374"/>
        <end position="546"/>
    </location>
</feature>
<dbReference type="InterPro" id="IPR022440">
    <property type="entry name" value="CHP03788"/>
</dbReference>
<proteinExistence type="predicted"/>
<dbReference type="PROSITE" id="PS51468">
    <property type="entry name" value="VIT"/>
    <property type="match status" value="1"/>
</dbReference>
<accession>A0A845QEJ0</accession>
<dbReference type="InterPro" id="IPR036465">
    <property type="entry name" value="vWFA_dom_sf"/>
</dbReference>
<evidence type="ECO:0000313" key="5">
    <source>
        <dbReference type="Proteomes" id="UP000470384"/>
    </source>
</evidence>
<dbReference type="SUPFAM" id="SSF53300">
    <property type="entry name" value="vWA-like"/>
    <property type="match status" value="1"/>
</dbReference>
<keyword evidence="5" id="KW-1185">Reference proteome</keyword>
<dbReference type="EMBL" id="WXYQ01000013">
    <property type="protein sequence ID" value="NBG97003.1"/>
    <property type="molecule type" value="Genomic_DNA"/>
</dbReference>
<dbReference type="PANTHER" id="PTHR45737:SF6">
    <property type="entry name" value="VON WILLEBRAND FACTOR A DOMAIN-CONTAINING PROTEIN 5A"/>
    <property type="match status" value="1"/>
</dbReference>
<evidence type="ECO:0000313" key="4">
    <source>
        <dbReference type="EMBL" id="NBG97003.1"/>
    </source>
</evidence>
<feature type="transmembrane region" description="Helical" evidence="1">
    <location>
        <begin position="19"/>
        <end position="36"/>
    </location>
</feature>
<gene>
    <name evidence="4" type="ORF">GTQ45_14795</name>
</gene>
<keyword evidence="1" id="KW-0812">Transmembrane</keyword>
<dbReference type="AlphaFoldDB" id="A0A845QEJ0"/>
<dbReference type="SMART" id="SM00609">
    <property type="entry name" value="VIT"/>
    <property type="match status" value="1"/>
</dbReference>
<name>A0A845QEJ0_9HYPH</name>
<dbReference type="Proteomes" id="UP000470384">
    <property type="component" value="Unassembled WGS sequence"/>
</dbReference>
<feature type="domain" description="VIT" evidence="3">
    <location>
        <begin position="75"/>
        <end position="203"/>
    </location>
</feature>
<dbReference type="Gene3D" id="3.40.50.410">
    <property type="entry name" value="von Willebrand factor, type A domain"/>
    <property type="match status" value="1"/>
</dbReference>
<organism evidence="4 5">
    <name type="scientific">Pyruvatibacter mobilis</name>
    <dbReference type="NCBI Taxonomy" id="1712261"/>
    <lineage>
        <taxon>Bacteria</taxon>
        <taxon>Pseudomonadati</taxon>
        <taxon>Pseudomonadota</taxon>
        <taxon>Alphaproteobacteria</taxon>
        <taxon>Hyphomicrobiales</taxon>
        <taxon>Parvibaculaceae</taxon>
        <taxon>Pyruvatibacter</taxon>
    </lineage>
</organism>
<feature type="transmembrane region" description="Helical" evidence="1">
    <location>
        <begin position="763"/>
        <end position="782"/>
    </location>
</feature>
<dbReference type="RefSeq" id="WP_160588984.1">
    <property type="nucleotide sequence ID" value="NZ_BMHN01000001.1"/>
</dbReference>